<feature type="region of interest" description="Disordered" evidence="1">
    <location>
        <begin position="103"/>
        <end position="139"/>
    </location>
</feature>
<evidence type="ECO:0000313" key="2">
    <source>
        <dbReference type="Proteomes" id="UP000694930"/>
    </source>
</evidence>
<feature type="compositionally biased region" description="Basic and acidic residues" evidence="1">
    <location>
        <begin position="51"/>
        <end position="62"/>
    </location>
</feature>
<dbReference type="Proteomes" id="UP000694930">
    <property type="component" value="Chromosome 3"/>
</dbReference>
<evidence type="ECO:0000313" key="3">
    <source>
        <dbReference type="RefSeq" id="XP_015068773.1"/>
    </source>
</evidence>
<dbReference type="GeneID" id="107013358"/>
<evidence type="ECO:0000256" key="1">
    <source>
        <dbReference type="SAM" id="MobiDB-lite"/>
    </source>
</evidence>
<dbReference type="RefSeq" id="XP_015068773.1">
    <property type="nucleotide sequence ID" value="XM_015213287.1"/>
</dbReference>
<feature type="region of interest" description="Disordered" evidence="1">
    <location>
        <begin position="30"/>
        <end position="70"/>
    </location>
</feature>
<reference evidence="2" key="1">
    <citation type="journal article" date="2014" name="Nat. Genet.">
        <title>The genome of the stress-tolerant wild tomato species Solanum pennellii.</title>
        <authorList>
            <person name="Bolger A."/>
            <person name="Scossa F."/>
            <person name="Bolger M.E."/>
            <person name="Lanz C."/>
            <person name="Maumus F."/>
            <person name="Tohge T."/>
            <person name="Quesneville H."/>
            <person name="Alseekh S."/>
            <person name="Sorensen I."/>
            <person name="Lichtenstein G."/>
            <person name="Fich E.A."/>
            <person name="Conte M."/>
            <person name="Keller H."/>
            <person name="Schneeberger K."/>
            <person name="Schwacke R."/>
            <person name="Ofner I."/>
            <person name="Vrebalov J."/>
            <person name="Xu Y."/>
            <person name="Osorio S."/>
            <person name="Aflitos S.A."/>
            <person name="Schijlen E."/>
            <person name="Jimenez-Gomez J.M."/>
            <person name="Ryngajllo M."/>
            <person name="Kimura S."/>
            <person name="Kumar R."/>
            <person name="Koenig D."/>
            <person name="Headland L.R."/>
            <person name="Maloof J.N."/>
            <person name="Sinha N."/>
            <person name="van Ham R.C."/>
            <person name="Lankhorst R.K."/>
            <person name="Mao L."/>
            <person name="Vogel A."/>
            <person name="Arsova B."/>
            <person name="Panstruga R."/>
            <person name="Fei Z."/>
            <person name="Rose J.K."/>
            <person name="Zamir D."/>
            <person name="Carrari F."/>
            <person name="Giovannoni J.J."/>
            <person name="Weigel D."/>
            <person name="Usadel B."/>
            <person name="Fernie A.R."/>
        </authorList>
    </citation>
    <scope>NUCLEOTIDE SEQUENCE [LARGE SCALE GENOMIC DNA]</scope>
    <source>
        <strain evidence="2">cv. LA0716</strain>
    </source>
</reference>
<organism evidence="2 3">
    <name type="scientific">Solanum pennellii</name>
    <name type="common">Tomato</name>
    <name type="synonym">Lycopersicon pennellii</name>
    <dbReference type="NCBI Taxonomy" id="28526"/>
    <lineage>
        <taxon>Eukaryota</taxon>
        <taxon>Viridiplantae</taxon>
        <taxon>Streptophyta</taxon>
        <taxon>Embryophyta</taxon>
        <taxon>Tracheophyta</taxon>
        <taxon>Spermatophyta</taxon>
        <taxon>Magnoliopsida</taxon>
        <taxon>eudicotyledons</taxon>
        <taxon>Gunneridae</taxon>
        <taxon>Pentapetalae</taxon>
        <taxon>asterids</taxon>
        <taxon>lamiids</taxon>
        <taxon>Solanales</taxon>
        <taxon>Solanaceae</taxon>
        <taxon>Solanoideae</taxon>
        <taxon>Solaneae</taxon>
        <taxon>Solanum</taxon>
        <taxon>Solanum subgen. Lycopersicon</taxon>
    </lineage>
</organism>
<keyword evidence="2" id="KW-1185">Reference proteome</keyword>
<reference evidence="3" key="2">
    <citation type="submission" date="2025-08" db="UniProtKB">
        <authorList>
            <consortium name="RefSeq"/>
        </authorList>
    </citation>
    <scope>IDENTIFICATION</scope>
</reference>
<accession>A0ABM1GBP6</accession>
<gene>
    <name evidence="3" type="primary">LOC107013358</name>
</gene>
<sequence>MLRGNMNLSRLMVYGQSIEEAKLSRISRNLNRGGQSDKNLPRFKKSSQTQDEPRDPKFKLEKGSVSQDGKPTCATCRKKHYGKCRVGTRNCIGYDKYEQKVRDCPNIPTRGKEGKKDPPSISEGGFPKGRLVSMHSGKEDQSRMIKMMFVTYSFSL</sequence>
<proteinExistence type="predicted"/>
<protein>
    <submittedName>
        <fullName evidence="3">Uncharacterized protein LOC107013358</fullName>
    </submittedName>
</protein>
<name>A0ABM1GBP6_SOLPN</name>